<dbReference type="InterPro" id="IPR047594">
    <property type="entry name" value="MoaC_bact/euk"/>
</dbReference>
<dbReference type="EMBL" id="RAVZ01000437">
    <property type="protein sequence ID" value="RKG72955.1"/>
    <property type="molecule type" value="Genomic_DNA"/>
</dbReference>
<dbReference type="PANTHER" id="PTHR22960">
    <property type="entry name" value="MOLYBDOPTERIN COFACTOR SYNTHESIS PROTEIN A"/>
    <property type="match status" value="1"/>
</dbReference>
<dbReference type="Proteomes" id="UP000268094">
    <property type="component" value="Unassembled WGS sequence"/>
</dbReference>
<dbReference type="OrthoDB" id="9794429at2"/>
<dbReference type="InterPro" id="IPR050105">
    <property type="entry name" value="MoCo_biosynth_MoaA/MoaC"/>
</dbReference>
<dbReference type="RefSeq" id="WP_120545327.1">
    <property type="nucleotide sequence ID" value="NZ_RAVZ01000437.1"/>
</dbReference>
<feature type="compositionally biased region" description="Basic residues" evidence="7">
    <location>
        <begin position="157"/>
        <end position="169"/>
    </location>
</feature>
<name>A0A3A8HQC4_9BACT</name>
<comment type="function">
    <text evidence="6">Catalyzes the conversion of (8S)-3',8-cyclo-7,8-dihydroguanosine 5'-triphosphate to cyclic pyranopterin monophosphate (cPMP).</text>
</comment>
<evidence type="ECO:0000313" key="9">
    <source>
        <dbReference type="EMBL" id="RKG72955.1"/>
    </source>
</evidence>
<evidence type="ECO:0000313" key="10">
    <source>
        <dbReference type="Proteomes" id="UP000268094"/>
    </source>
</evidence>
<evidence type="ECO:0000256" key="1">
    <source>
        <dbReference type="ARBA" id="ARBA00001637"/>
    </source>
</evidence>
<dbReference type="SUPFAM" id="SSF55040">
    <property type="entry name" value="Molybdenum cofactor biosynthesis protein C, MoaC"/>
    <property type="match status" value="1"/>
</dbReference>
<keyword evidence="4" id="KW-0501">Molybdenum cofactor biosynthesis</keyword>
<feature type="region of interest" description="Disordered" evidence="7">
    <location>
        <begin position="134"/>
        <end position="169"/>
    </location>
</feature>
<dbReference type="GO" id="GO:0006777">
    <property type="term" value="P:Mo-molybdopterin cofactor biosynthetic process"/>
    <property type="evidence" value="ECO:0007669"/>
    <property type="project" value="UniProtKB-KW"/>
</dbReference>
<proteinExistence type="predicted"/>
<organism evidence="9 10">
    <name type="scientific">Corallococcus terminator</name>
    <dbReference type="NCBI Taxonomy" id="2316733"/>
    <lineage>
        <taxon>Bacteria</taxon>
        <taxon>Pseudomonadati</taxon>
        <taxon>Myxococcota</taxon>
        <taxon>Myxococcia</taxon>
        <taxon>Myxococcales</taxon>
        <taxon>Cystobacterineae</taxon>
        <taxon>Myxococcaceae</taxon>
        <taxon>Corallococcus</taxon>
    </lineage>
</organism>
<evidence type="ECO:0000256" key="7">
    <source>
        <dbReference type="SAM" id="MobiDB-lite"/>
    </source>
</evidence>
<evidence type="ECO:0000259" key="8">
    <source>
        <dbReference type="Pfam" id="PF01967"/>
    </source>
</evidence>
<dbReference type="InterPro" id="IPR002820">
    <property type="entry name" value="Mopterin_CF_biosynth-C_dom"/>
</dbReference>
<comment type="caution">
    <text evidence="9">The sequence shown here is derived from an EMBL/GenBank/DDBJ whole genome shotgun (WGS) entry which is preliminary data.</text>
</comment>
<dbReference type="Gene3D" id="3.30.70.640">
    <property type="entry name" value="Molybdopterin cofactor biosynthesis C (MoaC) domain"/>
    <property type="match status" value="1"/>
</dbReference>
<dbReference type="Pfam" id="PF01967">
    <property type="entry name" value="MoaC"/>
    <property type="match status" value="1"/>
</dbReference>
<evidence type="ECO:0000256" key="2">
    <source>
        <dbReference type="ARBA" id="ARBA00005046"/>
    </source>
</evidence>
<evidence type="ECO:0000256" key="5">
    <source>
        <dbReference type="ARBA" id="ARBA00023239"/>
    </source>
</evidence>
<dbReference type="InterPro" id="IPR023045">
    <property type="entry name" value="MoaC"/>
</dbReference>
<evidence type="ECO:0000256" key="4">
    <source>
        <dbReference type="ARBA" id="ARBA00023150"/>
    </source>
</evidence>
<keyword evidence="5 9" id="KW-0456">Lyase</keyword>
<dbReference type="NCBIfam" id="TIGR00581">
    <property type="entry name" value="moaC"/>
    <property type="match status" value="1"/>
</dbReference>
<feature type="compositionally biased region" description="Basic and acidic residues" evidence="7">
    <location>
        <begin position="134"/>
        <end position="146"/>
    </location>
</feature>
<accession>A0A3A8HQC4</accession>
<dbReference type="InterPro" id="IPR036522">
    <property type="entry name" value="MoaC_sf"/>
</dbReference>
<dbReference type="NCBIfam" id="NF006870">
    <property type="entry name" value="PRK09364.1"/>
    <property type="match status" value="1"/>
</dbReference>
<keyword evidence="10" id="KW-1185">Reference proteome</keyword>
<evidence type="ECO:0000256" key="3">
    <source>
        <dbReference type="ARBA" id="ARBA00012575"/>
    </source>
</evidence>
<feature type="domain" description="Molybdopterin cofactor biosynthesis C (MoaC)" evidence="8">
    <location>
        <begin position="3"/>
        <end position="136"/>
    </location>
</feature>
<sequence>MKMVDVGDKPKTERVAVATARLRMLPATRERILAGKVEKGDVLAAARLAGIMAAKRTPDFVPLCHPIALAGVEVTLTPVDEGLDVRVRVKTVDRTGVEMEALTAACAAALTVYDMCKSVDRGMVIEAVQLDHKSGGRSGTWEREAEAAPVKKPAAPKSRRKTARPRSAR</sequence>
<reference evidence="10" key="1">
    <citation type="submission" date="2018-09" db="EMBL/GenBank/DDBJ databases">
        <authorList>
            <person name="Livingstone P.G."/>
            <person name="Whitworth D.E."/>
        </authorList>
    </citation>
    <scope>NUCLEOTIDE SEQUENCE [LARGE SCALE GENOMIC DNA]</scope>
    <source>
        <strain evidence="10">CA054A</strain>
    </source>
</reference>
<dbReference type="UniPathway" id="UPA00344"/>
<evidence type="ECO:0000256" key="6">
    <source>
        <dbReference type="ARBA" id="ARBA00055087"/>
    </source>
</evidence>
<gene>
    <name evidence="9" type="primary">moaC</name>
    <name evidence="9" type="ORF">D7V88_37295</name>
</gene>
<dbReference type="AlphaFoldDB" id="A0A3A8HQC4"/>
<dbReference type="GO" id="GO:0061799">
    <property type="term" value="F:cyclic pyranopterin monophosphate synthase activity"/>
    <property type="evidence" value="ECO:0007669"/>
    <property type="project" value="UniProtKB-EC"/>
</dbReference>
<protein>
    <recommendedName>
        <fullName evidence="3">cyclic pyranopterin monophosphate synthase</fullName>
        <ecNumber evidence="3">4.6.1.17</ecNumber>
    </recommendedName>
</protein>
<feature type="compositionally biased region" description="Low complexity" evidence="7">
    <location>
        <begin position="147"/>
        <end position="156"/>
    </location>
</feature>
<comment type="catalytic activity">
    <reaction evidence="1">
        <text>(8S)-3',8-cyclo-7,8-dihydroguanosine 5'-triphosphate = cyclic pyranopterin phosphate + diphosphate</text>
        <dbReference type="Rhea" id="RHEA:49580"/>
        <dbReference type="ChEBI" id="CHEBI:33019"/>
        <dbReference type="ChEBI" id="CHEBI:59648"/>
        <dbReference type="ChEBI" id="CHEBI:131766"/>
        <dbReference type="EC" id="4.6.1.17"/>
    </reaction>
</comment>
<dbReference type="CDD" id="cd01420">
    <property type="entry name" value="MoaC_PE"/>
    <property type="match status" value="1"/>
</dbReference>
<dbReference type="EC" id="4.6.1.17" evidence="3"/>
<comment type="pathway">
    <text evidence="2">Cofactor biosynthesis; molybdopterin biosynthesis.</text>
</comment>